<reference evidence="2" key="1">
    <citation type="submission" date="2020-06" db="EMBL/GenBank/DDBJ databases">
        <authorList>
            <person name="Dong N."/>
        </authorList>
    </citation>
    <scope>NUCLEOTIDE SEQUENCE</scope>
    <source>
        <strain evidence="2">R655-4</strain>
    </source>
</reference>
<dbReference type="Gene3D" id="3.40.50.2000">
    <property type="entry name" value="Glycogen Phosphorylase B"/>
    <property type="match status" value="2"/>
</dbReference>
<evidence type="ECO:0000313" key="3">
    <source>
        <dbReference type="Proteomes" id="UP001170959"/>
    </source>
</evidence>
<organism evidence="2 3">
    <name type="scientific">Empedobacter brevis</name>
    <dbReference type="NCBI Taxonomy" id="247"/>
    <lineage>
        <taxon>Bacteria</taxon>
        <taxon>Pseudomonadati</taxon>
        <taxon>Bacteroidota</taxon>
        <taxon>Flavobacteriia</taxon>
        <taxon>Flavobacteriales</taxon>
        <taxon>Weeksellaceae</taxon>
        <taxon>Empedobacter</taxon>
    </lineage>
</organism>
<gene>
    <name evidence="2" type="ORF">HX001_12605</name>
</gene>
<evidence type="ECO:0000259" key="1">
    <source>
        <dbReference type="Pfam" id="PF00534"/>
    </source>
</evidence>
<dbReference type="RefSeq" id="WP_286493949.1">
    <property type="nucleotide sequence ID" value="NZ_JACAGJ010000006.1"/>
</dbReference>
<protein>
    <submittedName>
        <fullName evidence="2">Glycosyltransferase family 4 protein</fullName>
    </submittedName>
</protein>
<dbReference type="Pfam" id="PF00534">
    <property type="entry name" value="Glycos_transf_1"/>
    <property type="match status" value="1"/>
</dbReference>
<name>A0AAJ1V8T1_9FLAO</name>
<dbReference type="GO" id="GO:0016757">
    <property type="term" value="F:glycosyltransferase activity"/>
    <property type="evidence" value="ECO:0007669"/>
    <property type="project" value="InterPro"/>
</dbReference>
<dbReference type="Proteomes" id="UP001170959">
    <property type="component" value="Unassembled WGS sequence"/>
</dbReference>
<comment type="caution">
    <text evidence="2">The sequence shown here is derived from an EMBL/GenBank/DDBJ whole genome shotgun (WGS) entry which is preliminary data.</text>
</comment>
<sequence>MKIHIFYTAVMDRAGKNITVGGIQNYLIGLATALREDVDEVIIYQGADIEFDVKYNGIRIIGKKNDLDKSLKKQIKEVFYKVNNLISKEDIIIFGTDKIAFPLKDFSKTISIQHGISFDYIAYDALPKIIKKNFFGTLYKWLQCYKNAKDFLICKNVVCVDYNYVNWIRTILPRKYSENAVVIPNYAKVSSENSINEKPIETIKILFARRFEMMRGVYILIDVIKALNVKYKNIEFTVCGDGPLKKTLEKELGEFSNVTITKFGIGESEKFNLDHHITLVPTYGSEGTSFSLLEGMAAGAVPIVSNVGGMTNIILDSYNGYILNPDSESFIEKISFLIENPTKLYEFSINSKETVRKSFNEEKWKNQWIKFIKSM</sequence>
<dbReference type="PANTHER" id="PTHR12526">
    <property type="entry name" value="GLYCOSYLTRANSFERASE"/>
    <property type="match status" value="1"/>
</dbReference>
<reference evidence="2" key="2">
    <citation type="journal article" date="2022" name="Sci. Total Environ.">
        <title>Prevalence, transmission, and molecular epidemiology of tet(X)-positive bacteria among humans, animals, and environmental niches in China: An epidemiological, and genomic-based study.</title>
        <authorList>
            <person name="Dong N."/>
            <person name="Zeng Y."/>
            <person name="Cai C."/>
            <person name="Sun C."/>
            <person name="Lu J."/>
            <person name="Liu C."/>
            <person name="Zhou H."/>
            <person name="Sun Q."/>
            <person name="Shu L."/>
            <person name="Wang H."/>
            <person name="Wang Y."/>
            <person name="Wang S."/>
            <person name="Wu C."/>
            <person name="Chan E.W."/>
            <person name="Chen G."/>
            <person name="Shen Z."/>
            <person name="Chen S."/>
            <person name="Zhang R."/>
        </authorList>
    </citation>
    <scope>NUCLEOTIDE SEQUENCE</scope>
    <source>
        <strain evidence="2">R655-4</strain>
    </source>
</reference>
<dbReference type="InterPro" id="IPR001296">
    <property type="entry name" value="Glyco_trans_1"/>
</dbReference>
<evidence type="ECO:0000313" key="2">
    <source>
        <dbReference type="EMBL" id="MDM1073322.1"/>
    </source>
</evidence>
<feature type="domain" description="Glycosyl transferase family 1" evidence="1">
    <location>
        <begin position="196"/>
        <end position="352"/>
    </location>
</feature>
<dbReference type="EMBL" id="JACAGJ010000006">
    <property type="protein sequence ID" value="MDM1073322.1"/>
    <property type="molecule type" value="Genomic_DNA"/>
</dbReference>
<dbReference type="AlphaFoldDB" id="A0AAJ1V8T1"/>
<accession>A0AAJ1V8T1</accession>
<proteinExistence type="predicted"/>
<dbReference type="SUPFAM" id="SSF53756">
    <property type="entry name" value="UDP-Glycosyltransferase/glycogen phosphorylase"/>
    <property type="match status" value="1"/>
</dbReference>
<dbReference type="CDD" id="cd03801">
    <property type="entry name" value="GT4_PimA-like"/>
    <property type="match status" value="1"/>
</dbReference>